<evidence type="ECO:0008006" key="3">
    <source>
        <dbReference type="Google" id="ProtNLM"/>
    </source>
</evidence>
<dbReference type="RefSeq" id="WP_262683783.1">
    <property type="nucleotide sequence ID" value="NZ_JAOQIO010000023.1"/>
</dbReference>
<comment type="caution">
    <text evidence="1">The sequence shown here is derived from an EMBL/GenBank/DDBJ whole genome shotgun (WGS) entry which is preliminary data.</text>
</comment>
<dbReference type="EMBL" id="JAOQIO010000023">
    <property type="protein sequence ID" value="MCU6792392.1"/>
    <property type="molecule type" value="Genomic_DNA"/>
</dbReference>
<organism evidence="1 2">
    <name type="scientific">Paenibacillus baimaensis</name>
    <dbReference type="NCBI Taxonomy" id="2982185"/>
    <lineage>
        <taxon>Bacteria</taxon>
        <taxon>Bacillati</taxon>
        <taxon>Bacillota</taxon>
        <taxon>Bacilli</taxon>
        <taxon>Bacillales</taxon>
        <taxon>Paenibacillaceae</taxon>
        <taxon>Paenibacillus</taxon>
    </lineage>
</organism>
<accession>A0ABT2UCM9</accession>
<protein>
    <recommendedName>
        <fullName evidence="3">DUF5659 domain-containing protein</fullName>
    </recommendedName>
</protein>
<name>A0ABT2UCM9_9BACL</name>
<proteinExistence type="predicted"/>
<sequence>MENKTIVITQSRMAGWLMFNGFGKVNERLDLKDQNRVIYIFNESAQLRETMGKYNQFKANLV</sequence>
<gene>
    <name evidence="1" type="ORF">OB236_09650</name>
</gene>
<evidence type="ECO:0000313" key="2">
    <source>
        <dbReference type="Proteomes" id="UP001652445"/>
    </source>
</evidence>
<dbReference type="Proteomes" id="UP001652445">
    <property type="component" value="Unassembled WGS sequence"/>
</dbReference>
<evidence type="ECO:0000313" key="1">
    <source>
        <dbReference type="EMBL" id="MCU6792392.1"/>
    </source>
</evidence>
<keyword evidence="2" id="KW-1185">Reference proteome</keyword>
<reference evidence="1 2" key="1">
    <citation type="submission" date="2022-09" db="EMBL/GenBank/DDBJ databases">
        <authorList>
            <person name="Han X.L."/>
            <person name="Wang Q."/>
            <person name="Lu T."/>
        </authorList>
    </citation>
    <scope>NUCLEOTIDE SEQUENCE [LARGE SCALE GENOMIC DNA]</scope>
    <source>
        <strain evidence="1 2">WQ 127069</strain>
    </source>
</reference>